<keyword evidence="1" id="KW-0472">Membrane</keyword>
<organism evidence="2 3">
    <name type="scientific">Marine Group III euryarchaeote CG-Bathy1</name>
    <dbReference type="NCBI Taxonomy" id="1889001"/>
    <lineage>
        <taxon>Archaea</taxon>
        <taxon>Methanobacteriati</taxon>
        <taxon>Thermoplasmatota</taxon>
        <taxon>Thermoplasmata</taxon>
        <taxon>Candidatus Thermoprofundales</taxon>
    </lineage>
</organism>
<name>A0A1J5T708_9ARCH</name>
<comment type="caution">
    <text evidence="2">The sequence shown here is derived from an EMBL/GenBank/DDBJ whole genome shotgun (WGS) entry which is preliminary data.</text>
</comment>
<dbReference type="EMBL" id="MIYU01000012">
    <property type="protein sequence ID" value="OIR16649.1"/>
    <property type="molecule type" value="Genomic_DNA"/>
</dbReference>
<protein>
    <submittedName>
        <fullName evidence="2">Uncharacterized protein</fullName>
    </submittedName>
</protein>
<evidence type="ECO:0000313" key="2">
    <source>
        <dbReference type="EMBL" id="OIR16649.1"/>
    </source>
</evidence>
<evidence type="ECO:0000256" key="1">
    <source>
        <dbReference type="SAM" id="Phobius"/>
    </source>
</evidence>
<gene>
    <name evidence="2" type="ORF">BEU04_01570</name>
</gene>
<dbReference type="AlphaFoldDB" id="A0A1J5T708"/>
<accession>A0A1J5T708</accession>
<feature type="transmembrane region" description="Helical" evidence="1">
    <location>
        <begin position="12"/>
        <end position="30"/>
    </location>
</feature>
<sequence>MRKINEFGMGSILSLLLLICGFVLSVYGLWKDNDGYVGYDDHIFLGMMMILMSITIAAVMKLR</sequence>
<feature type="transmembrane region" description="Helical" evidence="1">
    <location>
        <begin position="42"/>
        <end position="60"/>
    </location>
</feature>
<keyword evidence="1" id="KW-0812">Transmembrane</keyword>
<keyword evidence="1" id="KW-1133">Transmembrane helix</keyword>
<dbReference type="Proteomes" id="UP000183815">
    <property type="component" value="Unassembled WGS sequence"/>
</dbReference>
<reference evidence="2 3" key="1">
    <citation type="submission" date="2016-08" db="EMBL/GenBank/DDBJ databases">
        <title>New Insights into Marine Group III Euryarchaeota, from dark to light.</title>
        <authorList>
            <person name="Haro-Moreno J.M."/>
            <person name="Rodriguez-Valera F."/>
            <person name="Lopez-Garcia P."/>
            <person name="Moreira D."/>
            <person name="Martin-Cuadrado A.B."/>
        </authorList>
    </citation>
    <scope>NUCLEOTIDE SEQUENCE [LARGE SCALE GENOMIC DNA]</scope>
    <source>
        <strain evidence="2">CG-Bathy1</strain>
    </source>
</reference>
<evidence type="ECO:0000313" key="3">
    <source>
        <dbReference type="Proteomes" id="UP000183815"/>
    </source>
</evidence>
<proteinExistence type="predicted"/>